<sequence>MPQSLEPIPALRNSCSTLVRPPSCSPSMGRSRNKGSAEGESEEGKPRSFHGSLNSGAGHALAQCYRIESKPASNRGNRSMRVHGIPPVQALSLDHGRFPQENGHSPDGFNDERCAASWKGVRAMENELKMASVDCDCCRLPESEYEEEYGCAQRKAVFTVREQAVLRRIREAHERARALKERLRHFAAEGAPDERARTEAEKELTRLRELRAELELERIAAADERMRLLGHA</sequence>
<protein>
    <submittedName>
        <fullName evidence="3">Uncharacterized protein</fullName>
    </submittedName>
</protein>
<name>A0LM05_SYNFM</name>
<dbReference type="AlphaFoldDB" id="A0LM05"/>
<evidence type="ECO:0000313" key="3">
    <source>
        <dbReference type="EMBL" id="ABK18457.1"/>
    </source>
</evidence>
<evidence type="ECO:0000256" key="1">
    <source>
        <dbReference type="SAM" id="Coils"/>
    </source>
</evidence>
<accession>A0LM05</accession>
<dbReference type="EMBL" id="CP000478">
    <property type="protein sequence ID" value="ABK18457.1"/>
    <property type="molecule type" value="Genomic_DNA"/>
</dbReference>
<evidence type="ECO:0000313" key="4">
    <source>
        <dbReference type="Proteomes" id="UP000001784"/>
    </source>
</evidence>
<dbReference type="InParanoid" id="A0LM05"/>
<feature type="region of interest" description="Disordered" evidence="2">
    <location>
        <begin position="1"/>
        <end position="53"/>
    </location>
</feature>
<proteinExistence type="predicted"/>
<dbReference type="Proteomes" id="UP000001784">
    <property type="component" value="Chromosome"/>
</dbReference>
<dbReference type="HOGENOM" id="CLU_1194405_0_0_7"/>
<feature type="coiled-coil region" evidence="1">
    <location>
        <begin position="162"/>
        <end position="224"/>
    </location>
</feature>
<dbReference type="KEGG" id="sfu:Sfum_2779"/>
<reference evidence="3 4" key="1">
    <citation type="submission" date="2006-10" db="EMBL/GenBank/DDBJ databases">
        <title>Complete sequence of Syntrophobacter fumaroxidans MPOB.</title>
        <authorList>
            <consortium name="US DOE Joint Genome Institute"/>
            <person name="Copeland A."/>
            <person name="Lucas S."/>
            <person name="Lapidus A."/>
            <person name="Barry K."/>
            <person name="Detter J.C."/>
            <person name="Glavina del Rio T."/>
            <person name="Hammon N."/>
            <person name="Israni S."/>
            <person name="Pitluck S."/>
            <person name="Goltsman E.G."/>
            <person name="Martinez M."/>
            <person name="Schmutz J."/>
            <person name="Larimer F."/>
            <person name="Land M."/>
            <person name="Hauser L."/>
            <person name="Kyrpides N."/>
            <person name="Kim E."/>
            <person name="Boone D.R."/>
            <person name="Brockman F."/>
            <person name="Culley D."/>
            <person name="Ferry J."/>
            <person name="Gunsalus R."/>
            <person name="McInerney M.J."/>
            <person name="Morrison M."/>
            <person name="Plugge C."/>
            <person name="Rohlin L."/>
            <person name="Scholten J."/>
            <person name="Sieber J."/>
            <person name="Stams A.J.M."/>
            <person name="Worm P."/>
            <person name="Henstra A.M."/>
            <person name="Richardson P."/>
        </authorList>
    </citation>
    <scope>NUCLEOTIDE SEQUENCE [LARGE SCALE GENOMIC DNA]</scope>
    <source>
        <strain evidence="4">DSM 10017 / MPOB</strain>
    </source>
</reference>
<evidence type="ECO:0000256" key="2">
    <source>
        <dbReference type="SAM" id="MobiDB-lite"/>
    </source>
</evidence>
<gene>
    <name evidence="3" type="ordered locus">Sfum_2779</name>
</gene>
<organism evidence="3 4">
    <name type="scientific">Syntrophobacter fumaroxidans (strain DSM 10017 / MPOB)</name>
    <dbReference type="NCBI Taxonomy" id="335543"/>
    <lineage>
        <taxon>Bacteria</taxon>
        <taxon>Pseudomonadati</taxon>
        <taxon>Thermodesulfobacteriota</taxon>
        <taxon>Syntrophobacteria</taxon>
        <taxon>Syntrophobacterales</taxon>
        <taxon>Syntrophobacteraceae</taxon>
        <taxon>Syntrophobacter</taxon>
    </lineage>
</organism>
<keyword evidence="4" id="KW-1185">Reference proteome</keyword>
<keyword evidence="1" id="KW-0175">Coiled coil</keyword>